<feature type="transmembrane region" description="Helical" evidence="6">
    <location>
        <begin position="44"/>
        <end position="63"/>
    </location>
</feature>
<feature type="transmembrane region" description="Helical" evidence="6">
    <location>
        <begin position="274"/>
        <end position="294"/>
    </location>
</feature>
<proteinExistence type="predicted"/>
<name>A0AAP2ULT2_CLOIN</name>
<organism evidence="7 8">
    <name type="scientific">Clostridium innocuum</name>
    <dbReference type="NCBI Taxonomy" id="1522"/>
    <lineage>
        <taxon>Bacteria</taxon>
        <taxon>Bacillati</taxon>
        <taxon>Bacillota</taxon>
        <taxon>Clostridia</taxon>
        <taxon>Eubacteriales</taxon>
        <taxon>Clostridiaceae</taxon>
        <taxon>Clostridium</taxon>
    </lineage>
</organism>
<evidence type="ECO:0000256" key="5">
    <source>
        <dbReference type="ARBA" id="ARBA00023136"/>
    </source>
</evidence>
<gene>
    <name evidence="7" type="ORF">MKC95_07790</name>
</gene>
<feature type="transmembrane region" description="Helical" evidence="6">
    <location>
        <begin position="182"/>
        <end position="202"/>
    </location>
</feature>
<feature type="transmembrane region" description="Helical" evidence="6">
    <location>
        <begin position="315"/>
        <end position="335"/>
    </location>
</feature>
<dbReference type="Pfam" id="PF01943">
    <property type="entry name" value="Polysacc_synt"/>
    <property type="match status" value="1"/>
</dbReference>
<evidence type="ECO:0000256" key="1">
    <source>
        <dbReference type="ARBA" id="ARBA00004651"/>
    </source>
</evidence>
<evidence type="ECO:0000256" key="3">
    <source>
        <dbReference type="ARBA" id="ARBA00022692"/>
    </source>
</evidence>
<dbReference type="GO" id="GO:0005886">
    <property type="term" value="C:plasma membrane"/>
    <property type="evidence" value="ECO:0007669"/>
    <property type="project" value="UniProtKB-SubCell"/>
</dbReference>
<protein>
    <submittedName>
        <fullName evidence="7">Oligosaccharide flippase family protein</fullName>
    </submittedName>
</protein>
<dbReference type="AlphaFoldDB" id="A0AAP2ULT2"/>
<dbReference type="InterPro" id="IPR002797">
    <property type="entry name" value="Polysacc_synth"/>
</dbReference>
<keyword evidence="5 6" id="KW-0472">Membrane</keyword>
<reference evidence="7" key="1">
    <citation type="journal article" date="2022" name="Clin. Infect. Dis.">
        <title>Association between Clostridium innocuum and antibiotic-associated diarrhea in adults and children: A cross-sectional study and comparative genomics analysis.</title>
        <authorList>
            <person name="Cherny K.E."/>
            <person name="Muscat E.B."/>
            <person name="Balaji A."/>
            <person name="Mukherjee J."/>
            <person name="Ozer E.A."/>
            <person name="Angarone M.P."/>
            <person name="Hauser A.R."/>
            <person name="Sichel J.S."/>
            <person name="Amponsah E."/>
            <person name="Kociolek L.K."/>
        </authorList>
    </citation>
    <scope>NUCLEOTIDE SEQUENCE</scope>
    <source>
        <strain evidence="7">NU1-AC-029v</strain>
    </source>
</reference>
<sequence>MIYLKKTVLQSTVILVIVSVIAKALSFIVRIMLARTLSPSAMNYYTLAAPTMVFFITLAQMGIPGALSKVIAQSDHPHQPLKVSVILSLLNNAVIILTFLLVLPFLATRILKQKEILPVLYAIIPLIPLVSLSGILKGYLFGLQHHVQATSSQLFEEGSRILFLFVVFYLHPFTDAITMARIAMLSVSVGEACSALFMLISLRRQKRTLSRIPRLFSDLNRRQFDEVLTVSIPMTGSRLIGSLTYFMEPIVMVLGLGTAASAAMVGAYGQLNGYVLPIITMPSFITVTLSNFLLPSFTYSYSRGYYDHARRLFSMIIGCCFLVGLGCSVICYLFPEQLLYLFYHNTHGALLLKQLAIPFALYSLQPPLSSMLHALSLSKQTVADTLSGSLVRILCVLFLTRTCMEASLPIALTAGMLITTTMHAVRLFIAFKNN</sequence>
<evidence type="ECO:0000313" key="8">
    <source>
        <dbReference type="Proteomes" id="UP001203972"/>
    </source>
</evidence>
<feature type="transmembrane region" description="Helical" evidence="6">
    <location>
        <begin position="243"/>
        <end position="268"/>
    </location>
</feature>
<evidence type="ECO:0000313" key="7">
    <source>
        <dbReference type="EMBL" id="MCR0232666.1"/>
    </source>
</evidence>
<dbReference type="PANTHER" id="PTHR30250:SF24">
    <property type="entry name" value="STAGE V SPORULATION PROTEIN B"/>
    <property type="match status" value="1"/>
</dbReference>
<evidence type="ECO:0000256" key="2">
    <source>
        <dbReference type="ARBA" id="ARBA00022475"/>
    </source>
</evidence>
<feature type="transmembrane region" description="Helical" evidence="6">
    <location>
        <begin position="406"/>
        <end position="429"/>
    </location>
</feature>
<evidence type="ECO:0000256" key="4">
    <source>
        <dbReference type="ARBA" id="ARBA00022989"/>
    </source>
</evidence>
<accession>A0AAP2ULT2</accession>
<keyword evidence="3 6" id="KW-0812">Transmembrane</keyword>
<feature type="transmembrane region" description="Helical" evidence="6">
    <location>
        <begin position="83"/>
        <end position="107"/>
    </location>
</feature>
<dbReference type="EMBL" id="JAKTMA010000011">
    <property type="protein sequence ID" value="MCR0232666.1"/>
    <property type="molecule type" value="Genomic_DNA"/>
</dbReference>
<dbReference type="InterPro" id="IPR050833">
    <property type="entry name" value="Poly_Biosynth_Transport"/>
</dbReference>
<comment type="subcellular location">
    <subcellularLocation>
        <location evidence="1">Cell membrane</location>
        <topology evidence="1">Multi-pass membrane protein</topology>
    </subcellularLocation>
</comment>
<evidence type="ECO:0000256" key="6">
    <source>
        <dbReference type="SAM" id="Phobius"/>
    </source>
</evidence>
<dbReference type="Proteomes" id="UP001203972">
    <property type="component" value="Unassembled WGS sequence"/>
</dbReference>
<feature type="transmembrane region" description="Helical" evidence="6">
    <location>
        <begin position="119"/>
        <end position="142"/>
    </location>
</feature>
<comment type="caution">
    <text evidence="7">The sequence shown here is derived from an EMBL/GenBank/DDBJ whole genome shotgun (WGS) entry which is preliminary data.</text>
</comment>
<dbReference type="PANTHER" id="PTHR30250">
    <property type="entry name" value="PST FAMILY PREDICTED COLANIC ACID TRANSPORTER"/>
    <property type="match status" value="1"/>
</dbReference>
<keyword evidence="4 6" id="KW-1133">Transmembrane helix</keyword>
<dbReference type="RefSeq" id="WP_224727199.1">
    <property type="nucleotide sequence ID" value="NZ_CAXUJB010000009.1"/>
</dbReference>
<keyword evidence="2" id="KW-1003">Cell membrane</keyword>
<feature type="transmembrane region" description="Helical" evidence="6">
    <location>
        <begin position="12"/>
        <end position="32"/>
    </location>
</feature>